<dbReference type="EMBL" id="AP023354">
    <property type="protein sequence ID" value="BCJ29742.1"/>
    <property type="molecule type" value="Genomic_DNA"/>
</dbReference>
<proteinExistence type="predicted"/>
<dbReference type="Proteomes" id="UP000680750">
    <property type="component" value="Chromosome"/>
</dbReference>
<evidence type="ECO:0000313" key="1">
    <source>
        <dbReference type="EMBL" id="BCJ29742.1"/>
    </source>
</evidence>
<keyword evidence="2" id="KW-1185">Reference proteome</keyword>
<accession>A0A810L531</accession>
<name>A0A810L531_9ACTN</name>
<dbReference type="AlphaFoldDB" id="A0A810L531"/>
<dbReference type="KEGG" id="aser:Asera_38500"/>
<protein>
    <submittedName>
        <fullName evidence="1">Uncharacterized protein</fullName>
    </submittedName>
</protein>
<gene>
    <name evidence="1" type="ORF">Asera_38500</name>
</gene>
<organism evidence="1 2">
    <name type="scientific">Actinocatenispora sera</name>
    <dbReference type="NCBI Taxonomy" id="390989"/>
    <lineage>
        <taxon>Bacteria</taxon>
        <taxon>Bacillati</taxon>
        <taxon>Actinomycetota</taxon>
        <taxon>Actinomycetes</taxon>
        <taxon>Micromonosporales</taxon>
        <taxon>Micromonosporaceae</taxon>
        <taxon>Actinocatenispora</taxon>
    </lineage>
</organism>
<sequence length="61" mass="6415">MVTDRTGRGTAVGAVSGTRGSTSGLATVTAGMAYSLRLLRRWVPAPVAHNLSCFRNIPLDK</sequence>
<evidence type="ECO:0000313" key="2">
    <source>
        <dbReference type="Proteomes" id="UP000680750"/>
    </source>
</evidence>
<reference evidence="1" key="1">
    <citation type="submission" date="2020-08" db="EMBL/GenBank/DDBJ databases">
        <title>Whole genome shotgun sequence of Actinocatenispora sera NBRC 101916.</title>
        <authorList>
            <person name="Komaki H."/>
            <person name="Tamura T."/>
        </authorList>
    </citation>
    <scope>NUCLEOTIDE SEQUENCE</scope>
    <source>
        <strain evidence="1">NBRC 101916</strain>
    </source>
</reference>